<proteinExistence type="predicted"/>
<evidence type="ECO:0000256" key="1">
    <source>
        <dbReference type="ARBA" id="ARBA00004370"/>
    </source>
</evidence>
<dbReference type="RefSeq" id="WP_189687772.1">
    <property type="nucleotide sequence ID" value="NZ_BMYK01000008.1"/>
</dbReference>
<name>A0ABQ3G333_9BURK</name>
<reference evidence="6" key="1">
    <citation type="journal article" date="2019" name="Int. J. Syst. Evol. Microbiol.">
        <title>The Global Catalogue of Microorganisms (GCM) 10K type strain sequencing project: providing services to taxonomists for standard genome sequencing and annotation.</title>
        <authorList>
            <consortium name="The Broad Institute Genomics Platform"/>
            <consortium name="The Broad Institute Genome Sequencing Center for Infectious Disease"/>
            <person name="Wu L."/>
            <person name="Ma J."/>
        </authorList>
    </citation>
    <scope>NUCLEOTIDE SEQUENCE [LARGE SCALE GENOMIC DNA]</scope>
    <source>
        <strain evidence="6">KCTC 23314</strain>
    </source>
</reference>
<keyword evidence="2" id="KW-0472">Membrane</keyword>
<dbReference type="PANTHER" id="PTHR35603:SF2">
    <property type="entry name" value="OUTER MEMBRANE LIPOPROTEIN"/>
    <property type="match status" value="1"/>
</dbReference>
<keyword evidence="6" id="KW-1185">Reference proteome</keyword>
<sequence>MRKNANRRAMQALAAAAALLAGHAMATEYGTVVSKTAVYSQVAVPVQQCVQQDQVSRAQPSGAGALIGALVGGGAGNLIGHGSGRALATGVGVLAGAITGNNVEANGAPTVVTPVQTCHQEQRVENRLVGFDVVYDYNGQRYSTRLASDPGDHVPLNVSVTPANAVVQPAPVAYGSTTMLPPVVVAPAPVVVQRPWVAPVGVEVDAGWGWGGRHWH</sequence>
<organism evidence="5 6">
    <name type="scientific">Pseudorhodoferax aquiterrae</name>
    <dbReference type="NCBI Taxonomy" id="747304"/>
    <lineage>
        <taxon>Bacteria</taxon>
        <taxon>Pseudomonadati</taxon>
        <taxon>Pseudomonadota</taxon>
        <taxon>Betaproteobacteria</taxon>
        <taxon>Burkholderiales</taxon>
        <taxon>Comamonadaceae</taxon>
    </lineage>
</organism>
<dbReference type="Proteomes" id="UP000626210">
    <property type="component" value="Unassembled WGS sequence"/>
</dbReference>
<evidence type="ECO:0000313" key="5">
    <source>
        <dbReference type="EMBL" id="GHC85308.1"/>
    </source>
</evidence>
<accession>A0ABQ3G333</accession>
<feature type="chain" id="PRO_5046729720" description="Glycine zipper 2TM domain-containing protein" evidence="3">
    <location>
        <begin position="27"/>
        <end position="216"/>
    </location>
</feature>
<dbReference type="Pfam" id="PF05433">
    <property type="entry name" value="Rick_17kDa_Anti"/>
    <property type="match status" value="1"/>
</dbReference>
<feature type="signal peptide" evidence="3">
    <location>
        <begin position="1"/>
        <end position="26"/>
    </location>
</feature>
<comment type="caution">
    <text evidence="5">The sequence shown here is derived from an EMBL/GenBank/DDBJ whole genome shotgun (WGS) entry which is preliminary data.</text>
</comment>
<dbReference type="InterPro" id="IPR008816">
    <property type="entry name" value="Gly_zipper_2TM_dom"/>
</dbReference>
<evidence type="ECO:0000259" key="4">
    <source>
        <dbReference type="Pfam" id="PF05433"/>
    </source>
</evidence>
<protein>
    <recommendedName>
        <fullName evidence="4">Glycine zipper 2TM domain-containing protein</fullName>
    </recommendedName>
</protein>
<dbReference type="PANTHER" id="PTHR35603">
    <property type="match status" value="1"/>
</dbReference>
<comment type="subcellular location">
    <subcellularLocation>
        <location evidence="1">Membrane</location>
    </subcellularLocation>
</comment>
<evidence type="ECO:0000313" key="6">
    <source>
        <dbReference type="Proteomes" id="UP000626210"/>
    </source>
</evidence>
<dbReference type="InterPro" id="IPR051407">
    <property type="entry name" value="Bact_OM_lipoprot/Surf_antigen"/>
</dbReference>
<feature type="domain" description="Glycine zipper 2TM" evidence="4">
    <location>
        <begin position="63"/>
        <end position="104"/>
    </location>
</feature>
<keyword evidence="3" id="KW-0732">Signal</keyword>
<gene>
    <name evidence="5" type="ORF">GCM10007320_30170</name>
</gene>
<dbReference type="EMBL" id="BMYK01000008">
    <property type="protein sequence ID" value="GHC85308.1"/>
    <property type="molecule type" value="Genomic_DNA"/>
</dbReference>
<evidence type="ECO:0000256" key="2">
    <source>
        <dbReference type="ARBA" id="ARBA00023136"/>
    </source>
</evidence>
<evidence type="ECO:0000256" key="3">
    <source>
        <dbReference type="SAM" id="SignalP"/>
    </source>
</evidence>